<comment type="caution">
    <text evidence="2">The sequence shown here is derived from an EMBL/GenBank/DDBJ whole genome shotgun (WGS) entry which is preliminary data.</text>
</comment>
<name>A0A7J0C1U9_9ACTN</name>
<dbReference type="Proteomes" id="UP000498980">
    <property type="component" value="Unassembled WGS sequence"/>
</dbReference>
<organism evidence="2 3">
    <name type="scientific">Streptomyces fulvorobeus</name>
    <dbReference type="NCBI Taxonomy" id="284028"/>
    <lineage>
        <taxon>Bacteria</taxon>
        <taxon>Bacillati</taxon>
        <taxon>Actinomycetota</taxon>
        <taxon>Actinomycetes</taxon>
        <taxon>Kitasatosporales</taxon>
        <taxon>Streptomycetaceae</taxon>
        <taxon>Streptomyces</taxon>
    </lineage>
</organism>
<proteinExistence type="predicted"/>
<accession>A0A7J0C1U9</accession>
<feature type="region of interest" description="Disordered" evidence="1">
    <location>
        <begin position="59"/>
        <end position="79"/>
    </location>
</feature>
<evidence type="ECO:0000313" key="2">
    <source>
        <dbReference type="EMBL" id="GFM95934.1"/>
    </source>
</evidence>
<keyword evidence="3" id="KW-1185">Reference proteome</keyword>
<dbReference type="EMBL" id="BLWC01000001">
    <property type="protein sequence ID" value="GFM95934.1"/>
    <property type="molecule type" value="Genomic_DNA"/>
</dbReference>
<protein>
    <submittedName>
        <fullName evidence="2">Uncharacterized protein</fullName>
    </submittedName>
</protein>
<sequence length="95" mass="10019">MIPGIARKCVTPQPILPSRITRGAGQRLWRLEYARSELCRHGVHEGCGGGRRARTLAPGCGGGAGSRAGSPPRGRQRIPSSFRTRVCAAVAEAGK</sequence>
<reference evidence="2 3" key="1">
    <citation type="submission" date="2020-05" db="EMBL/GenBank/DDBJ databases">
        <title>Whole genome shotgun sequence of Streptomyces fulvorobeus NBRC 15897.</title>
        <authorList>
            <person name="Komaki H."/>
            <person name="Tamura T."/>
        </authorList>
    </citation>
    <scope>NUCLEOTIDE SEQUENCE [LARGE SCALE GENOMIC DNA]</scope>
    <source>
        <strain evidence="2 3">NBRC 15897</strain>
    </source>
</reference>
<evidence type="ECO:0000313" key="3">
    <source>
        <dbReference type="Proteomes" id="UP000498980"/>
    </source>
</evidence>
<gene>
    <name evidence="2" type="ORF">Sfulv_07450</name>
</gene>
<dbReference type="AlphaFoldDB" id="A0A7J0C1U9"/>
<evidence type="ECO:0000256" key="1">
    <source>
        <dbReference type="SAM" id="MobiDB-lite"/>
    </source>
</evidence>